<dbReference type="GO" id="GO:0032259">
    <property type="term" value="P:methylation"/>
    <property type="evidence" value="ECO:0007669"/>
    <property type="project" value="UniProtKB-KW"/>
</dbReference>
<dbReference type="InterPro" id="IPR029063">
    <property type="entry name" value="SAM-dependent_MTases_sf"/>
</dbReference>
<protein>
    <submittedName>
        <fullName evidence="2">FkbM family methyltransferase</fullName>
    </submittedName>
</protein>
<dbReference type="InterPro" id="IPR006342">
    <property type="entry name" value="FkbM_mtfrase"/>
</dbReference>
<evidence type="ECO:0000313" key="3">
    <source>
        <dbReference type="Proteomes" id="UP001595647"/>
    </source>
</evidence>
<dbReference type="InterPro" id="IPR052514">
    <property type="entry name" value="SAM-dependent_MTase"/>
</dbReference>
<dbReference type="RefSeq" id="WP_182307883.1">
    <property type="nucleotide sequence ID" value="NZ_CP059897.1"/>
</dbReference>
<name>A0ABV7HWY4_9HYPH</name>
<feature type="domain" description="Methyltransferase FkbM" evidence="1">
    <location>
        <begin position="53"/>
        <end position="204"/>
    </location>
</feature>
<dbReference type="Proteomes" id="UP001595647">
    <property type="component" value="Unassembled WGS sequence"/>
</dbReference>
<sequence length="221" mass="24980">MQKIGEFWVPDIDALPGRNLERSKEGFEKRQGIQIHHLRRALELVPGRAVAVDGGANVGAWTREMALHFGHVHAFEPNTDAFQCLERNVEEWGIRDRVSLHPKAISDRHGYVTVAPPKAEARTVTSRICGPGPTECISIDELQLDACSFLKFDLEGHEANAIRGATKTLKQFSPWVLIENRRPGSIFGWLGTRAEWELRIRGYRLVEKIGDHKLDWLYAPA</sequence>
<accession>A0ABV7HWY4</accession>
<comment type="caution">
    <text evidence="2">The sequence shown here is derived from an EMBL/GenBank/DDBJ whole genome shotgun (WGS) entry which is preliminary data.</text>
</comment>
<evidence type="ECO:0000313" key="2">
    <source>
        <dbReference type="EMBL" id="MFC3162925.1"/>
    </source>
</evidence>
<dbReference type="Pfam" id="PF05050">
    <property type="entry name" value="Methyltransf_21"/>
    <property type="match status" value="1"/>
</dbReference>
<evidence type="ECO:0000259" key="1">
    <source>
        <dbReference type="Pfam" id="PF05050"/>
    </source>
</evidence>
<dbReference type="SUPFAM" id="SSF53335">
    <property type="entry name" value="S-adenosyl-L-methionine-dependent methyltransferases"/>
    <property type="match status" value="1"/>
</dbReference>
<keyword evidence="2" id="KW-0808">Transferase</keyword>
<reference evidence="3" key="1">
    <citation type="journal article" date="2019" name="Int. J. Syst. Evol. Microbiol.">
        <title>The Global Catalogue of Microorganisms (GCM) 10K type strain sequencing project: providing services to taxonomists for standard genome sequencing and annotation.</title>
        <authorList>
            <consortium name="The Broad Institute Genomics Platform"/>
            <consortium name="The Broad Institute Genome Sequencing Center for Infectious Disease"/>
            <person name="Wu L."/>
            <person name="Ma J."/>
        </authorList>
    </citation>
    <scope>NUCLEOTIDE SEQUENCE [LARGE SCALE GENOMIC DNA]</scope>
    <source>
        <strain evidence="3">KCTC 52231</strain>
    </source>
</reference>
<keyword evidence="3" id="KW-1185">Reference proteome</keyword>
<dbReference type="GO" id="GO:0008168">
    <property type="term" value="F:methyltransferase activity"/>
    <property type="evidence" value="ECO:0007669"/>
    <property type="project" value="UniProtKB-KW"/>
</dbReference>
<keyword evidence="2" id="KW-0489">Methyltransferase</keyword>
<dbReference type="EMBL" id="JBHRTG010000006">
    <property type="protein sequence ID" value="MFC3162925.1"/>
    <property type="molecule type" value="Genomic_DNA"/>
</dbReference>
<proteinExistence type="predicted"/>
<gene>
    <name evidence="2" type="ORF">ACFOHV_06485</name>
</gene>
<dbReference type="PANTHER" id="PTHR34203:SF15">
    <property type="entry name" value="SLL1173 PROTEIN"/>
    <property type="match status" value="1"/>
</dbReference>
<dbReference type="NCBIfam" id="TIGR01444">
    <property type="entry name" value="fkbM_fam"/>
    <property type="match status" value="1"/>
</dbReference>
<organism evidence="2 3">
    <name type="scientific">Ciceribacter thiooxidans</name>
    <dbReference type="NCBI Taxonomy" id="1969821"/>
    <lineage>
        <taxon>Bacteria</taxon>
        <taxon>Pseudomonadati</taxon>
        <taxon>Pseudomonadota</taxon>
        <taxon>Alphaproteobacteria</taxon>
        <taxon>Hyphomicrobiales</taxon>
        <taxon>Rhizobiaceae</taxon>
        <taxon>Ciceribacter</taxon>
    </lineage>
</organism>
<dbReference type="Gene3D" id="3.40.50.150">
    <property type="entry name" value="Vaccinia Virus protein VP39"/>
    <property type="match status" value="1"/>
</dbReference>
<dbReference type="PANTHER" id="PTHR34203">
    <property type="entry name" value="METHYLTRANSFERASE, FKBM FAMILY PROTEIN"/>
    <property type="match status" value="1"/>
</dbReference>